<organism evidence="3">
    <name type="scientific">Anopheles sinensis</name>
    <name type="common">Mosquito</name>
    <dbReference type="NCBI Taxonomy" id="74873"/>
    <lineage>
        <taxon>Eukaryota</taxon>
        <taxon>Metazoa</taxon>
        <taxon>Ecdysozoa</taxon>
        <taxon>Arthropoda</taxon>
        <taxon>Hexapoda</taxon>
        <taxon>Insecta</taxon>
        <taxon>Pterygota</taxon>
        <taxon>Neoptera</taxon>
        <taxon>Endopterygota</taxon>
        <taxon>Diptera</taxon>
        <taxon>Nematocera</taxon>
        <taxon>Culicoidea</taxon>
        <taxon>Culicidae</taxon>
        <taxon>Anophelinae</taxon>
        <taxon>Anopheles</taxon>
    </lineage>
</organism>
<gene>
    <name evidence="3" type="ORF">ZHAS_00020042</name>
</gene>
<dbReference type="OrthoDB" id="7728610at2759"/>
<evidence type="ECO:0000256" key="2">
    <source>
        <dbReference type="SAM" id="Phobius"/>
    </source>
</evidence>
<reference evidence="4" key="2">
    <citation type="submission" date="2020-05" db="UniProtKB">
        <authorList>
            <consortium name="EnsemblMetazoa"/>
        </authorList>
    </citation>
    <scope>IDENTIFICATION</scope>
</reference>
<keyword evidence="2" id="KW-0472">Membrane</keyword>
<dbReference type="AlphaFoldDB" id="A0A084WNT0"/>
<keyword evidence="2" id="KW-1133">Transmembrane helix</keyword>
<dbReference type="PANTHER" id="PTHR28624">
    <property type="entry name" value="COILED-COIL DOMAIN-CONTAINING PROTEIN 51"/>
    <property type="match status" value="1"/>
</dbReference>
<dbReference type="OMA" id="EMICKDA"/>
<dbReference type="VEuPathDB" id="VectorBase:ASIC020042"/>
<sequence>MTIRKLMLYDRNVLRRLFSTDHRQCRSKHESKLNSYDSYPDSMLHPMVKGTGGSFKWDITEPTRQTLYKLKDFIDEFTGGVAVRESQQKVNELQDKVSELLDKRSKTELKLLEVKKKVTDVNAAQHTVSHGDVNYFGLLREEFLLKSEKQNLENMLEVLSHEHQVLLLQLTHALSDVHAKERQEVNNMRVIKLFLTIVLGIAGFAGNAGYNHYKDRRVQQQLEVLVKYVEGEKARQGKPSESWGSYLYRQPGRFYRYMFPKQG</sequence>
<keyword evidence="2" id="KW-0812">Transmembrane</keyword>
<protein>
    <submittedName>
        <fullName evidence="3">AGAP003838-PA-like protein</fullName>
    </submittedName>
</protein>
<dbReference type="EnsemblMetazoa" id="ASIC020042-RA">
    <property type="protein sequence ID" value="ASIC020042-PA"/>
    <property type="gene ID" value="ASIC020042"/>
</dbReference>
<name>A0A084WNT0_ANOSI</name>
<dbReference type="InterPro" id="IPR037660">
    <property type="entry name" value="CCDC51"/>
</dbReference>
<evidence type="ECO:0000313" key="3">
    <source>
        <dbReference type="EMBL" id="KFB51874.1"/>
    </source>
</evidence>
<reference evidence="3 5" key="1">
    <citation type="journal article" date="2014" name="BMC Genomics">
        <title>Genome sequence of Anopheles sinensis provides insight into genetics basis of mosquito competence for malaria parasites.</title>
        <authorList>
            <person name="Zhou D."/>
            <person name="Zhang D."/>
            <person name="Ding G."/>
            <person name="Shi L."/>
            <person name="Hou Q."/>
            <person name="Ye Y."/>
            <person name="Xu Y."/>
            <person name="Zhou H."/>
            <person name="Xiong C."/>
            <person name="Li S."/>
            <person name="Yu J."/>
            <person name="Hong S."/>
            <person name="Yu X."/>
            <person name="Zou P."/>
            <person name="Chen C."/>
            <person name="Chang X."/>
            <person name="Wang W."/>
            <person name="Lv Y."/>
            <person name="Sun Y."/>
            <person name="Ma L."/>
            <person name="Shen B."/>
            <person name="Zhu C."/>
        </authorList>
    </citation>
    <scope>NUCLEOTIDE SEQUENCE [LARGE SCALE GENOMIC DNA]</scope>
</reference>
<evidence type="ECO:0000313" key="4">
    <source>
        <dbReference type="EnsemblMetazoa" id="ASIC020042-PA"/>
    </source>
</evidence>
<accession>A0A084WNT0</accession>
<keyword evidence="1" id="KW-0175">Coiled coil</keyword>
<proteinExistence type="predicted"/>
<dbReference type="EMBL" id="ATLV01024686">
    <property type="status" value="NOT_ANNOTATED_CDS"/>
    <property type="molecule type" value="Genomic_DNA"/>
</dbReference>
<dbReference type="EMBL" id="KE525357">
    <property type="protein sequence ID" value="KFB51874.1"/>
    <property type="molecule type" value="Genomic_DNA"/>
</dbReference>
<dbReference type="Proteomes" id="UP000030765">
    <property type="component" value="Unassembled WGS sequence"/>
</dbReference>
<dbReference type="PANTHER" id="PTHR28624:SF1">
    <property type="entry name" value="MITOCHONDRIAL POTASSIUM CHANNEL"/>
    <property type="match status" value="1"/>
</dbReference>
<keyword evidence="5" id="KW-1185">Reference proteome</keyword>
<evidence type="ECO:0000256" key="1">
    <source>
        <dbReference type="SAM" id="Coils"/>
    </source>
</evidence>
<feature type="coiled-coil region" evidence="1">
    <location>
        <begin position="83"/>
        <end position="110"/>
    </location>
</feature>
<evidence type="ECO:0000313" key="5">
    <source>
        <dbReference type="Proteomes" id="UP000030765"/>
    </source>
</evidence>
<feature type="transmembrane region" description="Helical" evidence="2">
    <location>
        <begin position="190"/>
        <end position="210"/>
    </location>
</feature>